<dbReference type="InterPro" id="IPR000873">
    <property type="entry name" value="AMP-dep_synth/lig_dom"/>
</dbReference>
<name>A0A0J8V7Z8_9GAMM</name>
<feature type="binding site" evidence="8">
    <location>
        <position position="515"/>
    </location>
    <ligand>
        <name>ATP</name>
        <dbReference type="ChEBI" id="CHEBI:30616"/>
    </ligand>
</feature>
<feature type="domain" description="AMP-binding enzyme C-terminal" evidence="10">
    <location>
        <begin position="531"/>
        <end position="609"/>
    </location>
</feature>
<evidence type="ECO:0000259" key="9">
    <source>
        <dbReference type="Pfam" id="PF00501"/>
    </source>
</evidence>
<evidence type="ECO:0000256" key="4">
    <source>
        <dbReference type="ARBA" id="ARBA00022741"/>
    </source>
</evidence>
<evidence type="ECO:0000256" key="3">
    <source>
        <dbReference type="ARBA" id="ARBA00022723"/>
    </source>
</evidence>
<feature type="binding site" evidence="8">
    <location>
        <begin position="411"/>
        <end position="416"/>
    </location>
    <ligand>
        <name>ATP</name>
        <dbReference type="ChEBI" id="CHEBI:30616"/>
    </ligand>
</feature>
<feature type="binding site" evidence="8">
    <location>
        <begin position="191"/>
        <end position="194"/>
    </location>
    <ligand>
        <name>CoA</name>
        <dbReference type="ChEBI" id="CHEBI:57287"/>
    </ligand>
</feature>
<comment type="PTM">
    <text evidence="8">Acetylated. Deacetylation by the SIR2-homolog deacetylase activates the enzyme.</text>
</comment>
<feature type="binding site" evidence="8">
    <location>
        <position position="539"/>
    </location>
    <ligand>
        <name>Mg(2+)</name>
        <dbReference type="ChEBI" id="CHEBI:18420"/>
    </ligand>
</feature>
<dbReference type="GO" id="GO:0005829">
    <property type="term" value="C:cytosol"/>
    <property type="evidence" value="ECO:0007669"/>
    <property type="project" value="TreeGrafter"/>
</dbReference>
<keyword evidence="3 8" id="KW-0479">Metal-binding</keyword>
<evidence type="ECO:0000256" key="8">
    <source>
        <dbReference type="HAMAP-Rule" id="MF_01123"/>
    </source>
</evidence>
<dbReference type="InterPro" id="IPR032387">
    <property type="entry name" value="ACAS_N"/>
</dbReference>
<dbReference type="Pfam" id="PF16177">
    <property type="entry name" value="ACAS_N"/>
    <property type="match status" value="1"/>
</dbReference>
<dbReference type="NCBIfam" id="NF001208">
    <property type="entry name" value="PRK00174.1"/>
    <property type="match status" value="1"/>
</dbReference>
<feature type="binding site" evidence="8">
    <location>
        <position position="537"/>
    </location>
    <ligand>
        <name>Mg(2+)</name>
        <dbReference type="ChEBI" id="CHEBI:18420"/>
    </ligand>
</feature>
<feature type="domain" description="AMP-dependent synthetase/ligase" evidence="9">
    <location>
        <begin position="83"/>
        <end position="466"/>
    </location>
</feature>
<dbReference type="InterPro" id="IPR011904">
    <property type="entry name" value="Ac_CoA_lig"/>
</dbReference>
<dbReference type="NCBIfam" id="TIGR02188">
    <property type="entry name" value="Ac_CoA_lig_AcsA"/>
    <property type="match status" value="1"/>
</dbReference>
<dbReference type="GO" id="GO:0003987">
    <property type="term" value="F:acetate-CoA ligase activity"/>
    <property type="evidence" value="ECO:0007669"/>
    <property type="project" value="UniProtKB-UniRule"/>
</dbReference>
<evidence type="ECO:0000313" key="12">
    <source>
        <dbReference type="EMBL" id="PSW22406.1"/>
    </source>
</evidence>
<dbReference type="PROSITE" id="PS00455">
    <property type="entry name" value="AMP_BINDING"/>
    <property type="match status" value="1"/>
</dbReference>
<feature type="binding site" evidence="8">
    <location>
        <position position="584"/>
    </location>
    <ligand>
        <name>CoA</name>
        <dbReference type="ChEBI" id="CHEBI:57287"/>
    </ligand>
</feature>
<sequence>MSEVHVYPVNQAIADNAHITDDKYREMYQQSVINPEGFWREHGQILDWIKPFSKVKNTSFDTGHVSVNWFEDGTLNVSANCLDRHLATRGDQPAIIWEGDDPTDDATLTYNELHEEVCKFSNALKSQGVRKGDVVCLYMPMVAEAAIAMLACTRIGAVHTIVFGGFSPEALAGRIIDSNAKVVVTADEGVRAGRAVPLKKNVDDALANDEVTSVEKVLVLKRTGGNVEWDSERDVWWHDATAVASANCEPEEMNAEDPLFILYTSGSTGKPKGVLHTTGGYLVYATMTFKYVFDYQDGDIYWCTADVGWITGHSYLVYGPLANGATTLLFEGVPNYPNTSRMSEVVDKHSVSILYTAPTAIRALMAKGDEAIQGTSRASLRIMGSVGEPINPEAWEWYHRTIGDSRCPIVDTWWQTETGGILITPLPGATALKPGSATRPFFGVQPAIVDNMGNILEGATEGNLVMIDSWPGQMRTLWGDHERFEQTYFSTFQGMYFTGDGARRDEDGYYWITGRVDDVLNISGHRMGTAEIESALVAFDKIAEAAIVGVPHDIKGQAIYAYITLNDGEIPSAELHKEVKDWVRKEIGPIATPDFLHWTDALPKTRSGKIMRRILRKIATGDTGTLGDTSTLADPSVVDKLIEEKQKIM</sequence>
<dbReference type="GO" id="GO:0016208">
    <property type="term" value="F:AMP binding"/>
    <property type="evidence" value="ECO:0007669"/>
    <property type="project" value="InterPro"/>
</dbReference>
<dbReference type="FunFam" id="3.40.50.12780:FF:000001">
    <property type="entry name" value="Acetyl-coenzyme A synthetase"/>
    <property type="match status" value="1"/>
</dbReference>
<evidence type="ECO:0000256" key="2">
    <source>
        <dbReference type="ARBA" id="ARBA00022598"/>
    </source>
</evidence>
<dbReference type="FunFam" id="3.30.300.30:FF:000004">
    <property type="entry name" value="Acetyl-coenzyme A synthetase"/>
    <property type="match status" value="1"/>
</dbReference>
<evidence type="ECO:0000259" key="11">
    <source>
        <dbReference type="Pfam" id="PF16177"/>
    </source>
</evidence>
<evidence type="ECO:0000256" key="5">
    <source>
        <dbReference type="ARBA" id="ARBA00022840"/>
    </source>
</evidence>
<comment type="similarity">
    <text evidence="1 8">Belongs to the ATP-dependent AMP-binding enzyme family.</text>
</comment>
<feature type="binding site" evidence="8">
    <location>
        <position position="523"/>
    </location>
    <ligand>
        <name>CoA</name>
        <dbReference type="ChEBI" id="CHEBI:57287"/>
    </ligand>
</feature>
<dbReference type="SUPFAM" id="SSF56801">
    <property type="entry name" value="Acetyl-CoA synthetase-like"/>
    <property type="match status" value="1"/>
</dbReference>
<feature type="binding site" evidence="8">
    <location>
        <position position="542"/>
    </location>
    <ligand>
        <name>Mg(2+)</name>
        <dbReference type="ChEBI" id="CHEBI:18420"/>
    </ligand>
</feature>
<keyword evidence="7 8" id="KW-0007">Acetylation</keyword>
<evidence type="ECO:0000256" key="6">
    <source>
        <dbReference type="ARBA" id="ARBA00022842"/>
    </source>
</evidence>
<dbReference type="InterPro" id="IPR045851">
    <property type="entry name" value="AMP-bd_C_sf"/>
</dbReference>
<comment type="caution">
    <text evidence="12">The sequence shown here is derived from an EMBL/GenBank/DDBJ whole genome shotgun (WGS) entry which is preliminary data.</text>
</comment>
<keyword evidence="2 8" id="KW-0436">Ligase</keyword>
<organism evidence="12 13">
    <name type="scientific">Photobacterium swingsii</name>
    <dbReference type="NCBI Taxonomy" id="680026"/>
    <lineage>
        <taxon>Bacteria</taxon>
        <taxon>Pseudomonadati</taxon>
        <taxon>Pseudomonadota</taxon>
        <taxon>Gammaproteobacteria</taxon>
        <taxon>Vibrionales</taxon>
        <taxon>Vibrionaceae</taxon>
        <taxon>Photobacterium</taxon>
    </lineage>
</organism>
<comment type="catalytic activity">
    <reaction evidence="8">
        <text>acetate + ATP + CoA = acetyl-CoA + AMP + diphosphate</text>
        <dbReference type="Rhea" id="RHEA:23176"/>
        <dbReference type="ChEBI" id="CHEBI:30089"/>
        <dbReference type="ChEBI" id="CHEBI:30616"/>
        <dbReference type="ChEBI" id="CHEBI:33019"/>
        <dbReference type="ChEBI" id="CHEBI:57287"/>
        <dbReference type="ChEBI" id="CHEBI:57288"/>
        <dbReference type="ChEBI" id="CHEBI:456215"/>
        <dbReference type="EC" id="6.2.1.1"/>
    </reaction>
</comment>
<keyword evidence="13" id="KW-1185">Reference proteome</keyword>
<dbReference type="EC" id="6.2.1.1" evidence="8"/>
<reference evidence="12 13" key="1">
    <citation type="submission" date="2018-01" db="EMBL/GenBank/DDBJ databases">
        <title>Whole genome sequencing of Histamine producing bacteria.</title>
        <authorList>
            <person name="Butler K."/>
        </authorList>
    </citation>
    <scope>NUCLEOTIDE SEQUENCE [LARGE SCALE GENOMIC DNA]</scope>
    <source>
        <strain evidence="12 13">DSM 24669</strain>
    </source>
</reference>
<dbReference type="Pfam" id="PF13193">
    <property type="entry name" value="AMP-binding_C"/>
    <property type="match status" value="1"/>
</dbReference>
<keyword evidence="6 8" id="KW-0460">Magnesium</keyword>
<dbReference type="CDD" id="cd05966">
    <property type="entry name" value="ACS"/>
    <property type="match status" value="1"/>
</dbReference>
<evidence type="ECO:0000256" key="1">
    <source>
        <dbReference type="ARBA" id="ARBA00006432"/>
    </source>
</evidence>
<keyword evidence="5 8" id="KW-0067">ATP-binding</keyword>
<dbReference type="STRING" id="680026.AB733_16820"/>
<evidence type="ECO:0000259" key="10">
    <source>
        <dbReference type="Pfam" id="PF13193"/>
    </source>
</evidence>
<dbReference type="PANTHER" id="PTHR24095">
    <property type="entry name" value="ACETYL-COENZYME A SYNTHETASE"/>
    <property type="match status" value="1"/>
</dbReference>
<dbReference type="InterPro" id="IPR042099">
    <property type="entry name" value="ANL_N_sf"/>
</dbReference>
<dbReference type="RefSeq" id="WP_048899822.1">
    <property type="nucleotide sequence ID" value="NZ_AP024852.1"/>
</dbReference>
<feature type="binding site" evidence="8">
    <location>
        <position position="500"/>
    </location>
    <ligand>
        <name>ATP</name>
        <dbReference type="ChEBI" id="CHEBI:30616"/>
    </ligand>
</feature>
<comment type="function">
    <text evidence="8">Catalyzes the conversion of acetate into acetyl-CoA (AcCoA), an essential intermediate at the junction of anabolic and catabolic pathways. AcsA undergoes a two-step reaction. In the first half reaction, AcsA combines acetate with ATP to form acetyl-adenylate (AcAMP) intermediate. In the second half reaction, it can then transfer the acetyl group from AcAMP to the sulfhydryl group of CoA, forming the product AcCoA.</text>
</comment>
<dbReference type="Gene3D" id="3.30.300.30">
    <property type="match status" value="1"/>
</dbReference>
<dbReference type="Proteomes" id="UP000240481">
    <property type="component" value="Unassembled WGS sequence"/>
</dbReference>
<dbReference type="OrthoDB" id="9803968at2"/>
<dbReference type="Gene3D" id="3.40.50.12780">
    <property type="entry name" value="N-terminal domain of ligase-like"/>
    <property type="match status" value="1"/>
</dbReference>
<dbReference type="InterPro" id="IPR025110">
    <property type="entry name" value="AMP-bd_C"/>
</dbReference>
<dbReference type="EMBL" id="PYLZ01000014">
    <property type="protein sequence ID" value="PSW22406.1"/>
    <property type="molecule type" value="Genomic_DNA"/>
</dbReference>
<dbReference type="InterPro" id="IPR020845">
    <property type="entry name" value="AMP-binding_CS"/>
</dbReference>
<gene>
    <name evidence="12" type="primary">acs</name>
    <name evidence="8" type="synonym">acsA</name>
    <name evidence="12" type="ORF">C9I94_20880</name>
</gene>
<feature type="binding site" evidence="8">
    <location>
        <begin position="387"/>
        <end position="389"/>
    </location>
    <ligand>
        <name>ATP</name>
        <dbReference type="ChEBI" id="CHEBI:30616"/>
    </ligand>
</feature>
<comment type="cofactor">
    <cofactor evidence="8">
        <name>Mg(2+)</name>
        <dbReference type="ChEBI" id="CHEBI:18420"/>
    </cofactor>
</comment>
<feature type="modified residue" description="N6-acetyllysine" evidence="8">
    <location>
        <position position="609"/>
    </location>
</feature>
<protein>
    <recommendedName>
        <fullName evidence="8">Acetyl-coenzyme A synthetase</fullName>
        <shortName evidence="8">AcCoA synthetase</shortName>
        <shortName evidence="8">Acs</shortName>
        <ecNumber evidence="8">6.2.1.1</ecNumber>
    </recommendedName>
    <alternativeName>
        <fullName evidence="8">Acetate--CoA ligase</fullName>
    </alternativeName>
    <alternativeName>
        <fullName evidence="8">Acyl-activating enzyme</fullName>
    </alternativeName>
</protein>
<dbReference type="PANTHER" id="PTHR24095:SF243">
    <property type="entry name" value="ACETYL-COENZYME A SYNTHETASE"/>
    <property type="match status" value="1"/>
</dbReference>
<feature type="domain" description="Acetyl-coenzyme A synthetase N-terminal" evidence="11">
    <location>
        <begin position="24"/>
        <end position="81"/>
    </location>
</feature>
<feature type="binding site" evidence="8">
    <location>
        <position position="335"/>
    </location>
    <ligand>
        <name>CoA</name>
        <dbReference type="ChEBI" id="CHEBI:57287"/>
    </ligand>
</feature>
<dbReference type="GO" id="GO:0046872">
    <property type="term" value="F:metal ion binding"/>
    <property type="evidence" value="ECO:0007669"/>
    <property type="project" value="UniProtKB-KW"/>
</dbReference>
<dbReference type="AlphaFoldDB" id="A0A0J8V7Z8"/>
<dbReference type="GO" id="GO:0019427">
    <property type="term" value="P:acetyl-CoA biosynthetic process from acetate"/>
    <property type="evidence" value="ECO:0007669"/>
    <property type="project" value="UniProtKB-UniRule"/>
</dbReference>
<evidence type="ECO:0000256" key="7">
    <source>
        <dbReference type="ARBA" id="ARBA00022990"/>
    </source>
</evidence>
<feature type="binding site" evidence="8">
    <location>
        <position position="311"/>
    </location>
    <ligand>
        <name>CoA</name>
        <dbReference type="ChEBI" id="CHEBI:57287"/>
    </ligand>
</feature>
<dbReference type="GO" id="GO:0005524">
    <property type="term" value="F:ATP binding"/>
    <property type="evidence" value="ECO:0007669"/>
    <property type="project" value="UniProtKB-KW"/>
</dbReference>
<proteinExistence type="inferred from homology"/>
<keyword evidence="4 8" id="KW-0547">Nucleotide-binding</keyword>
<dbReference type="Pfam" id="PF00501">
    <property type="entry name" value="AMP-binding"/>
    <property type="match status" value="1"/>
</dbReference>
<feature type="binding site" evidence="8">
    <location>
        <position position="526"/>
    </location>
    <ligand>
        <name>ATP</name>
        <dbReference type="ChEBI" id="CHEBI:30616"/>
    </ligand>
</feature>
<dbReference type="HAMAP" id="MF_01123">
    <property type="entry name" value="Ac_CoA_synth"/>
    <property type="match status" value="1"/>
</dbReference>
<accession>A0A0J8V7Z8</accession>
<evidence type="ECO:0000313" key="13">
    <source>
        <dbReference type="Proteomes" id="UP000240481"/>
    </source>
</evidence>